<accession>A0ABS4YZK5</accession>
<reference evidence="3 4" key="1">
    <citation type="submission" date="2021-03" db="EMBL/GenBank/DDBJ databases">
        <title>Sequencing the genomes of 1000 actinobacteria strains.</title>
        <authorList>
            <person name="Klenk H.-P."/>
        </authorList>
    </citation>
    <scope>NUCLEOTIDE SEQUENCE [LARGE SCALE GENOMIC DNA]</scope>
    <source>
        <strain evidence="3 4">DSM 16005</strain>
    </source>
</reference>
<dbReference type="Proteomes" id="UP000711614">
    <property type="component" value="Unassembled WGS sequence"/>
</dbReference>
<dbReference type="RefSeq" id="WP_342591263.1">
    <property type="nucleotide sequence ID" value="NZ_JAGIOI010000001.1"/>
</dbReference>
<gene>
    <name evidence="3" type="ORF">JOF48_003032</name>
</gene>
<feature type="region of interest" description="Disordered" evidence="1">
    <location>
        <begin position="234"/>
        <end position="257"/>
    </location>
</feature>
<comment type="caution">
    <text evidence="3">The sequence shown here is derived from an EMBL/GenBank/DDBJ whole genome shotgun (WGS) entry which is preliminary data.</text>
</comment>
<protein>
    <recommendedName>
        <fullName evidence="5">Oxidoreductase</fullName>
    </recommendedName>
</protein>
<organism evidence="3 4">
    <name type="scientific">Arthrobacter stackebrandtii</name>
    <dbReference type="NCBI Taxonomy" id="272161"/>
    <lineage>
        <taxon>Bacteria</taxon>
        <taxon>Bacillati</taxon>
        <taxon>Actinomycetota</taxon>
        <taxon>Actinomycetes</taxon>
        <taxon>Micrococcales</taxon>
        <taxon>Micrococcaceae</taxon>
        <taxon>Arthrobacter</taxon>
    </lineage>
</organism>
<evidence type="ECO:0008006" key="5">
    <source>
        <dbReference type="Google" id="ProtNLM"/>
    </source>
</evidence>
<feature type="transmembrane region" description="Helical" evidence="2">
    <location>
        <begin position="82"/>
        <end position="102"/>
    </location>
</feature>
<dbReference type="EMBL" id="JAGIOI010000001">
    <property type="protein sequence ID" value="MBP2414233.1"/>
    <property type="molecule type" value="Genomic_DNA"/>
</dbReference>
<feature type="compositionally biased region" description="Polar residues" evidence="1">
    <location>
        <begin position="243"/>
        <end position="257"/>
    </location>
</feature>
<feature type="transmembrane region" description="Helical" evidence="2">
    <location>
        <begin position="109"/>
        <end position="129"/>
    </location>
</feature>
<feature type="transmembrane region" description="Helical" evidence="2">
    <location>
        <begin position="181"/>
        <end position="202"/>
    </location>
</feature>
<sequence length="279" mass="28202">MKSRSKKPVKARRRDGSRQLVMSAVAGVIAAGALFAVAQLLSSLFGAASSPLTSVGSTFIDFTPAWMKNFAIATFGTNDKTVLLLSTAAAAIILSALAGVVARKRFAAGAGMVGAFAIVMAACVITRAGATGADLLPLLAGTAAGLAALRFLTGAATARRAAPTPDGSAESVAAQPSRRAFLVRSAVLAGAAVVVGVGGTLLSTARNTARQVRDMLTLPAPRVPAPALPAGAQSPIAGWDHSSPPTRISTGSTRPWSSPSWIRAPGACACTGWWRTNSP</sequence>
<evidence type="ECO:0000256" key="2">
    <source>
        <dbReference type="SAM" id="Phobius"/>
    </source>
</evidence>
<feature type="transmembrane region" description="Helical" evidence="2">
    <location>
        <begin position="20"/>
        <end position="41"/>
    </location>
</feature>
<evidence type="ECO:0000256" key="1">
    <source>
        <dbReference type="SAM" id="MobiDB-lite"/>
    </source>
</evidence>
<name>A0ABS4YZK5_9MICC</name>
<keyword evidence="2" id="KW-1133">Transmembrane helix</keyword>
<keyword evidence="4" id="KW-1185">Reference proteome</keyword>
<proteinExistence type="predicted"/>
<keyword evidence="2" id="KW-0472">Membrane</keyword>
<evidence type="ECO:0000313" key="4">
    <source>
        <dbReference type="Proteomes" id="UP000711614"/>
    </source>
</evidence>
<evidence type="ECO:0000313" key="3">
    <source>
        <dbReference type="EMBL" id="MBP2414233.1"/>
    </source>
</evidence>
<keyword evidence="2" id="KW-0812">Transmembrane</keyword>